<dbReference type="OMA" id="HCFASAM"/>
<keyword evidence="3" id="KW-1185">Reference proteome</keyword>
<evidence type="ECO:0000313" key="3">
    <source>
        <dbReference type="Proteomes" id="UP000006174"/>
    </source>
</evidence>
<feature type="signal peptide" evidence="1">
    <location>
        <begin position="1"/>
        <end position="16"/>
    </location>
</feature>
<keyword evidence="1" id="KW-0732">Signal</keyword>
<gene>
    <name evidence="2" type="ORF">UHOR_03665</name>
</gene>
<protein>
    <submittedName>
        <fullName evidence="2">Conserved uncharacterized protein</fullName>
    </submittedName>
</protein>
<proteinExistence type="predicted"/>
<evidence type="ECO:0000256" key="1">
    <source>
        <dbReference type="SAM" id="SignalP"/>
    </source>
</evidence>
<dbReference type="HOGENOM" id="CLU_110371_0_0_1"/>
<evidence type="ECO:0000313" key="2">
    <source>
        <dbReference type="EMBL" id="CCF52119.1"/>
    </source>
</evidence>
<dbReference type="EMBL" id="CAGI01000171">
    <property type="protein sequence ID" value="CCF52119.1"/>
    <property type="molecule type" value="Genomic_DNA"/>
</dbReference>
<accession>I2FYX6</accession>
<reference evidence="2 3" key="1">
    <citation type="journal article" date="2012" name="Plant Cell">
        <title>Genome comparison of barley and maize smut fungi reveals targeted loss of RNA silencing components and species-specific presence of transposable elements.</title>
        <authorList>
            <person name="Laurie J.D."/>
            <person name="Ali S."/>
            <person name="Linning R."/>
            <person name="Mannhaupt G."/>
            <person name="Wong P."/>
            <person name="Gueldener U."/>
            <person name="Muensterkoetter M."/>
            <person name="Moore R."/>
            <person name="Kahmann R."/>
            <person name="Bakkeren G."/>
            <person name="Schirawski J."/>
        </authorList>
    </citation>
    <scope>NUCLEOTIDE SEQUENCE [LARGE SCALE GENOMIC DNA]</scope>
    <source>
        <strain evidence="3">Uh4875-4</strain>
    </source>
</reference>
<dbReference type="OrthoDB" id="2546634at2759"/>
<dbReference type="AlphaFoldDB" id="I2FYX6"/>
<sequence length="152" mass="17083">MRFPLTISFFALVVAAMHCFASAMSASDRQTWNVTKKAYRKGELLSYRTSLYSFADVPNLQHHAWVHALATGVIPIAKHGLAPAAATEPARLPSSYFSSVIKPGHQLHNQMALHQDMDAYAFWKKEGSQSHLVQIDKQKWSLQPLREVLHLS</sequence>
<dbReference type="Proteomes" id="UP000006174">
    <property type="component" value="Unassembled WGS sequence"/>
</dbReference>
<comment type="caution">
    <text evidence="2">The sequence shown here is derived from an EMBL/GenBank/DDBJ whole genome shotgun (WGS) entry which is preliminary data.</text>
</comment>
<name>I2FYX6_USTHO</name>
<feature type="chain" id="PRO_5003658933" evidence="1">
    <location>
        <begin position="17"/>
        <end position="152"/>
    </location>
</feature>
<organism evidence="2 3">
    <name type="scientific">Ustilago hordei</name>
    <name type="common">Barley covered smut fungus</name>
    <dbReference type="NCBI Taxonomy" id="120017"/>
    <lineage>
        <taxon>Eukaryota</taxon>
        <taxon>Fungi</taxon>
        <taxon>Dikarya</taxon>
        <taxon>Basidiomycota</taxon>
        <taxon>Ustilaginomycotina</taxon>
        <taxon>Ustilaginomycetes</taxon>
        <taxon>Ustilaginales</taxon>
        <taxon>Ustilaginaceae</taxon>
        <taxon>Ustilago</taxon>
    </lineage>
</organism>